<dbReference type="PANTHER" id="PTHR43297:SF2">
    <property type="entry name" value="DIPEPTIDE TRANSPORT ATP-BINDING PROTEIN DPPD"/>
    <property type="match status" value="1"/>
</dbReference>
<comment type="subcellular location">
    <subcellularLocation>
        <location evidence="1">Cell inner membrane</location>
        <topology evidence="1">Peripheral membrane protein</topology>
    </subcellularLocation>
</comment>
<dbReference type="SMART" id="SM00382">
    <property type="entry name" value="AAA"/>
    <property type="match status" value="1"/>
</dbReference>
<proteinExistence type="inferred from homology"/>
<evidence type="ECO:0000256" key="1">
    <source>
        <dbReference type="ARBA" id="ARBA00004417"/>
    </source>
</evidence>
<dbReference type="CDD" id="cd03257">
    <property type="entry name" value="ABC_NikE_OppD_transporters"/>
    <property type="match status" value="1"/>
</dbReference>
<accession>A0A968GD37</accession>
<evidence type="ECO:0000256" key="6">
    <source>
        <dbReference type="ARBA" id="ARBA00022840"/>
    </source>
</evidence>
<dbReference type="Pfam" id="PF00005">
    <property type="entry name" value="ABC_tran"/>
    <property type="match status" value="1"/>
</dbReference>
<dbReference type="PANTHER" id="PTHR43297">
    <property type="entry name" value="OLIGOPEPTIDE TRANSPORT ATP-BINDING PROTEIN APPD"/>
    <property type="match status" value="1"/>
</dbReference>
<dbReference type="InterPro" id="IPR050388">
    <property type="entry name" value="ABC_Ni/Peptide_Import"/>
</dbReference>
<dbReference type="AlphaFoldDB" id="A0A968GD37"/>
<dbReference type="Gene3D" id="3.40.50.300">
    <property type="entry name" value="P-loop containing nucleotide triphosphate hydrolases"/>
    <property type="match status" value="1"/>
</dbReference>
<evidence type="ECO:0000313" key="9">
    <source>
        <dbReference type="EMBL" id="NIZ46857.1"/>
    </source>
</evidence>
<keyword evidence="3" id="KW-0813">Transport</keyword>
<dbReference type="InterPro" id="IPR027417">
    <property type="entry name" value="P-loop_NTPase"/>
</dbReference>
<sequence length="267" mass="30124">MEQSLTPLLAINNLSVTFETHHGRIQASHHVSLSINQQEIWGIVGESGSGKSVSMMAVTRLLPEYADVSGSILYKNIDLSVLSNRQFHPYRGRKILYLFQDPLTALNPYFRIKNQLYETIKLHHAHYDKDQISQHAHHLLEKVGFNETTRILHLYPHQCSGGMRQRILIALALACNPEILIADEPTSALDAISAAQIMRLLHTLQQTERLTLIIISHDISILCSIATHIAVFQKGTIIEQGSCKTLINAAQHTYTQQLLDAMHRMQI</sequence>
<keyword evidence="6 9" id="KW-0067">ATP-binding</keyword>
<evidence type="ECO:0000259" key="8">
    <source>
        <dbReference type="PROSITE" id="PS50893"/>
    </source>
</evidence>
<evidence type="ECO:0000313" key="10">
    <source>
        <dbReference type="Proteomes" id="UP000752013"/>
    </source>
</evidence>
<evidence type="ECO:0000256" key="7">
    <source>
        <dbReference type="ARBA" id="ARBA00023136"/>
    </source>
</evidence>
<evidence type="ECO:0000256" key="3">
    <source>
        <dbReference type="ARBA" id="ARBA00022448"/>
    </source>
</evidence>
<dbReference type="PROSITE" id="PS50893">
    <property type="entry name" value="ABC_TRANSPORTER_2"/>
    <property type="match status" value="1"/>
</dbReference>
<keyword evidence="4" id="KW-1003">Cell membrane</keyword>
<dbReference type="SUPFAM" id="SSF52540">
    <property type="entry name" value="P-loop containing nucleoside triphosphate hydrolases"/>
    <property type="match status" value="1"/>
</dbReference>
<dbReference type="InterPro" id="IPR017871">
    <property type="entry name" value="ABC_transporter-like_CS"/>
</dbReference>
<dbReference type="Proteomes" id="UP000752013">
    <property type="component" value="Unassembled WGS sequence"/>
</dbReference>
<evidence type="ECO:0000256" key="2">
    <source>
        <dbReference type="ARBA" id="ARBA00005417"/>
    </source>
</evidence>
<dbReference type="InterPro" id="IPR003593">
    <property type="entry name" value="AAA+_ATPase"/>
</dbReference>
<comment type="similarity">
    <text evidence="2">Belongs to the ABC transporter superfamily.</text>
</comment>
<evidence type="ECO:0000256" key="4">
    <source>
        <dbReference type="ARBA" id="ARBA00022475"/>
    </source>
</evidence>
<dbReference type="InterPro" id="IPR003439">
    <property type="entry name" value="ABC_transporter-like_ATP-bd"/>
</dbReference>
<dbReference type="PROSITE" id="PS00211">
    <property type="entry name" value="ABC_TRANSPORTER_1"/>
    <property type="match status" value="1"/>
</dbReference>
<keyword evidence="7" id="KW-0472">Membrane</keyword>
<dbReference type="GO" id="GO:0005524">
    <property type="term" value="F:ATP binding"/>
    <property type="evidence" value="ECO:0007669"/>
    <property type="project" value="UniProtKB-KW"/>
</dbReference>
<organism evidence="9 10">
    <name type="scientific">Entomospira nematocerorum</name>
    <dbReference type="NCBI Taxonomy" id="2719987"/>
    <lineage>
        <taxon>Bacteria</taxon>
        <taxon>Pseudomonadati</taxon>
        <taxon>Spirochaetota</taxon>
        <taxon>Spirochaetia</taxon>
        <taxon>Spirochaetales</taxon>
        <taxon>Spirochaetaceae</taxon>
        <taxon>Entomospira</taxon>
    </lineage>
</organism>
<protein>
    <submittedName>
        <fullName evidence="9">ABC transporter ATP-binding protein</fullName>
    </submittedName>
</protein>
<feature type="domain" description="ABC transporter" evidence="8">
    <location>
        <begin position="9"/>
        <end position="259"/>
    </location>
</feature>
<name>A0A968GD37_9SPIO</name>
<dbReference type="EMBL" id="JAATLK010000001">
    <property type="protein sequence ID" value="NIZ46857.1"/>
    <property type="molecule type" value="Genomic_DNA"/>
</dbReference>
<reference evidence="9" key="1">
    <citation type="submission" date="2020-03" db="EMBL/GenBank/DDBJ databases">
        <title>Spirochaetal bacteria isolated from arthropods constitute a novel genus Entomospira genus novum within the order Spirochaetales.</title>
        <authorList>
            <person name="Grana-Miraglia L."/>
            <person name="Sikutova S."/>
            <person name="Fingerle V."/>
            <person name="Sing A."/>
            <person name="Castillo-Ramirez S."/>
            <person name="Margos G."/>
            <person name="Rudolf I."/>
        </authorList>
    </citation>
    <scope>NUCLEOTIDE SEQUENCE</scope>
    <source>
        <strain evidence="9">BR208</strain>
    </source>
</reference>
<dbReference type="RefSeq" id="WP_167703301.1">
    <property type="nucleotide sequence ID" value="NZ_CP118168.1"/>
</dbReference>
<keyword evidence="5" id="KW-0547">Nucleotide-binding</keyword>
<evidence type="ECO:0000256" key="5">
    <source>
        <dbReference type="ARBA" id="ARBA00022741"/>
    </source>
</evidence>
<comment type="caution">
    <text evidence="9">The sequence shown here is derived from an EMBL/GenBank/DDBJ whole genome shotgun (WGS) entry which is preliminary data.</text>
</comment>
<dbReference type="GO" id="GO:0016887">
    <property type="term" value="F:ATP hydrolysis activity"/>
    <property type="evidence" value="ECO:0007669"/>
    <property type="project" value="InterPro"/>
</dbReference>
<gene>
    <name evidence="9" type="ORF">HCT46_02860</name>
</gene>
<dbReference type="GO" id="GO:0005886">
    <property type="term" value="C:plasma membrane"/>
    <property type="evidence" value="ECO:0007669"/>
    <property type="project" value="UniProtKB-SubCell"/>
</dbReference>
<keyword evidence="10" id="KW-1185">Reference proteome</keyword>